<evidence type="ECO:0000256" key="1">
    <source>
        <dbReference type="SAM" id="Coils"/>
    </source>
</evidence>
<reference evidence="3 4" key="1">
    <citation type="submission" date="2008-10" db="EMBL/GenBank/DDBJ databases">
        <title>Draft genome sequence of Collinsella stercoris (DSM 13279).</title>
        <authorList>
            <person name="Sudarsanam P."/>
            <person name="Ley R."/>
            <person name="Guruge J."/>
            <person name="Turnbaugh P.J."/>
            <person name="Mahowald M."/>
            <person name="Liep D."/>
            <person name="Gordon J."/>
        </authorList>
    </citation>
    <scope>NUCLEOTIDE SEQUENCE [LARGE SCALE GENOMIC DNA]</scope>
    <source>
        <strain evidence="3 4">DSM 13279</strain>
    </source>
</reference>
<keyword evidence="1" id="KW-0175">Coiled coil</keyword>
<feature type="coiled-coil region" evidence="1">
    <location>
        <begin position="46"/>
        <end position="73"/>
    </location>
</feature>
<dbReference type="PANTHER" id="PTHR43575:SF1">
    <property type="entry name" value="PROTEIN ABCI7, CHLOROPLASTIC"/>
    <property type="match status" value="1"/>
</dbReference>
<dbReference type="eggNOG" id="COG0719">
    <property type="taxonomic scope" value="Bacteria"/>
</dbReference>
<organism evidence="3 4">
    <name type="scientific">Collinsella stercoris DSM 13279</name>
    <dbReference type="NCBI Taxonomy" id="445975"/>
    <lineage>
        <taxon>Bacteria</taxon>
        <taxon>Bacillati</taxon>
        <taxon>Actinomycetota</taxon>
        <taxon>Coriobacteriia</taxon>
        <taxon>Coriobacteriales</taxon>
        <taxon>Coriobacteriaceae</taxon>
        <taxon>Collinsella</taxon>
    </lineage>
</organism>
<dbReference type="GO" id="GO:0016226">
    <property type="term" value="P:iron-sulfur cluster assembly"/>
    <property type="evidence" value="ECO:0007669"/>
    <property type="project" value="InterPro"/>
</dbReference>
<reference evidence="3 4" key="2">
    <citation type="submission" date="2008-10" db="EMBL/GenBank/DDBJ databases">
        <authorList>
            <person name="Fulton L."/>
            <person name="Clifton S."/>
            <person name="Fulton B."/>
            <person name="Xu J."/>
            <person name="Minx P."/>
            <person name="Pepin K.H."/>
            <person name="Johnson M."/>
            <person name="Thiruvilangam P."/>
            <person name="Bhonagiri V."/>
            <person name="Nash W.E."/>
            <person name="Mardis E.R."/>
            <person name="Wilson R.K."/>
        </authorList>
    </citation>
    <scope>NUCLEOTIDE SEQUENCE [LARGE SCALE GENOMIC DNA]</scope>
    <source>
        <strain evidence="3 4">DSM 13279</strain>
    </source>
</reference>
<sequence length="423" mass="44551">MKMDAMTIKKASAMPAPTWSWLKMNSVDIEVPDGLERRCRVEIEAAESLTDNMKSFEGALAELQARLDEARAAQGAAADSRAVVRAARGVDQGAADLDTPALSASERTAVLSEVAGDAQRDFETGVGINARSYLNFLAGGSVVLATEKGAVEEASIRVTAQAGEASGASVDVVAAPDSALTLTVSLDSDASEPAFTGSTLRVFAGARSRVDVTVYVTGSDAVTAVEDSGFVLDEGARVNVRHVVLGGRFAATGLAADLRGDRSRIDIDTSYLAGGSSQRDFNYVIRHRGKKTVSNMDANGVLTGTTKKCLRGTIDLIHGAKGAEGNERETVLLASRGVDNKTIPTILCDEDDVAGNHGATIGHVRPEQLFYAACRGLSQEQTEALFLSAKLEEAALTAPTDEIRAHVIRLGNQIIPDFEEEIA</sequence>
<evidence type="ECO:0000313" key="4">
    <source>
        <dbReference type="Proteomes" id="UP000003560"/>
    </source>
</evidence>
<dbReference type="Proteomes" id="UP000003560">
    <property type="component" value="Unassembled WGS sequence"/>
</dbReference>
<protein>
    <submittedName>
        <fullName evidence="3">SufB/sufD domain protein</fullName>
    </submittedName>
</protein>
<dbReference type="PANTHER" id="PTHR43575">
    <property type="entry name" value="PROTEIN ABCI7, CHLOROPLASTIC"/>
    <property type="match status" value="1"/>
</dbReference>
<accession>B6GBN0</accession>
<dbReference type="EMBL" id="ABXJ01000078">
    <property type="protein sequence ID" value="EEA90326.1"/>
    <property type="molecule type" value="Genomic_DNA"/>
</dbReference>
<dbReference type="HOGENOM" id="CLU_026231_2_1_11"/>
<dbReference type="InterPro" id="IPR037284">
    <property type="entry name" value="SUF_FeS_clus_asmbl_SufBD_sf"/>
</dbReference>
<evidence type="ECO:0000313" key="3">
    <source>
        <dbReference type="EMBL" id="EEA90326.1"/>
    </source>
</evidence>
<name>B6GBN0_9ACTN</name>
<dbReference type="SUPFAM" id="SSF101960">
    <property type="entry name" value="Stabilizer of iron transporter SufD"/>
    <property type="match status" value="1"/>
</dbReference>
<feature type="domain" description="SUF system FeS cluster assembly SufBD core" evidence="2">
    <location>
        <begin position="162"/>
        <end position="389"/>
    </location>
</feature>
<evidence type="ECO:0000259" key="2">
    <source>
        <dbReference type="Pfam" id="PF01458"/>
    </source>
</evidence>
<dbReference type="STRING" id="445975.COLSTE_01493"/>
<dbReference type="InterPro" id="IPR055346">
    <property type="entry name" value="Fe-S_cluster_assembly_SufBD"/>
</dbReference>
<proteinExistence type="predicted"/>
<dbReference type="OrthoDB" id="9803529at2"/>
<dbReference type="InterPro" id="IPR000825">
    <property type="entry name" value="SUF_FeS_clus_asmbl_SufBD_core"/>
</dbReference>
<keyword evidence="4" id="KW-1185">Reference proteome</keyword>
<comment type="caution">
    <text evidence="3">The sequence shown here is derived from an EMBL/GenBank/DDBJ whole genome shotgun (WGS) entry which is preliminary data.</text>
</comment>
<dbReference type="AlphaFoldDB" id="B6GBN0"/>
<dbReference type="Pfam" id="PF01458">
    <property type="entry name" value="SUFBD_core"/>
    <property type="match status" value="1"/>
</dbReference>
<gene>
    <name evidence="3" type="ORF">COLSTE_01493</name>
</gene>